<proteinExistence type="predicted"/>
<sequence>MFSLNADTVTGFVNHSGRASCRGHPNKITAVNPRPGDGDKNIAALDFTTVQTQMSTDMDDIRQPGNNVFNFFRHVFFFP</sequence>
<evidence type="ECO:0000313" key="1">
    <source>
        <dbReference type="EMBL" id="EJX07350.1"/>
    </source>
</evidence>
<name>J9H1N8_9ZZZZ</name>
<organism evidence="1">
    <name type="scientific">gut metagenome</name>
    <dbReference type="NCBI Taxonomy" id="749906"/>
    <lineage>
        <taxon>unclassified sequences</taxon>
        <taxon>metagenomes</taxon>
        <taxon>organismal metagenomes</taxon>
    </lineage>
</organism>
<dbReference type="AlphaFoldDB" id="J9H1N8"/>
<dbReference type="EMBL" id="AMCI01000899">
    <property type="protein sequence ID" value="EJX07350.1"/>
    <property type="molecule type" value="Genomic_DNA"/>
</dbReference>
<gene>
    <name evidence="1" type="ORF">EVA_04538</name>
</gene>
<accession>J9H1N8</accession>
<comment type="caution">
    <text evidence="1">The sequence shown here is derived from an EMBL/GenBank/DDBJ whole genome shotgun (WGS) entry which is preliminary data.</text>
</comment>
<protein>
    <submittedName>
        <fullName evidence="1">Uncharacterized protein</fullName>
    </submittedName>
</protein>
<reference evidence="1" key="1">
    <citation type="journal article" date="2012" name="PLoS ONE">
        <title>Gene sets for utilization of primary and secondary nutrition supplies in the distal gut of endangered iberian lynx.</title>
        <authorList>
            <person name="Alcaide M."/>
            <person name="Messina E."/>
            <person name="Richter M."/>
            <person name="Bargiela R."/>
            <person name="Peplies J."/>
            <person name="Huws S.A."/>
            <person name="Newbold C.J."/>
            <person name="Golyshin P.N."/>
            <person name="Simon M.A."/>
            <person name="Lopez G."/>
            <person name="Yakimov M.M."/>
            <person name="Ferrer M."/>
        </authorList>
    </citation>
    <scope>NUCLEOTIDE SEQUENCE</scope>
</reference>